<reference evidence="1" key="3">
    <citation type="submission" date="2023-10" db="EMBL/GenBank/DDBJ databases">
        <authorList>
            <person name="Picardeau M."/>
            <person name="Thibeaux R."/>
        </authorList>
    </citation>
    <scope>NUCLEOTIDE SEQUENCE</scope>
    <source>
        <strain evidence="1">ATI7-C-A5</strain>
    </source>
</reference>
<keyword evidence="3" id="KW-1185">Reference proteome</keyword>
<dbReference type="RefSeq" id="WP_100747708.1">
    <property type="nucleotide sequence ID" value="NZ_NPEF02000037.1"/>
</dbReference>
<dbReference type="Proteomes" id="UP000232122">
    <property type="component" value="Unassembled WGS sequence"/>
</dbReference>
<sequence length="71" mass="8194">MEEDKLTNYNKRLSEVKDKIIKVVAALESLENNFIASDKYFSAIREEIYNVGTEMLNAAYLLSDLMTDLEE</sequence>
<accession>A0A2N0BI26</accession>
<dbReference type="EMBL" id="NPEF01000122">
    <property type="protein sequence ID" value="PJZ92581.1"/>
    <property type="molecule type" value="Genomic_DNA"/>
</dbReference>
<name>A0A2N0BI26_9LEPT</name>
<evidence type="ECO:0000313" key="2">
    <source>
        <dbReference type="EMBL" id="PJZ92581.1"/>
    </source>
</evidence>
<organism evidence="2">
    <name type="scientific">Leptospira ellisii</name>
    <dbReference type="NCBI Taxonomy" id="2023197"/>
    <lineage>
        <taxon>Bacteria</taxon>
        <taxon>Pseudomonadati</taxon>
        <taxon>Spirochaetota</taxon>
        <taxon>Spirochaetia</taxon>
        <taxon>Leptospirales</taxon>
        <taxon>Leptospiraceae</taxon>
        <taxon>Leptospira</taxon>
    </lineage>
</organism>
<reference evidence="2" key="1">
    <citation type="submission" date="2017-07" db="EMBL/GenBank/DDBJ databases">
        <title>Leptospira spp. isolated from tropical soils.</title>
        <authorList>
            <person name="Thibeaux R."/>
            <person name="Iraola G."/>
            <person name="Ferres I."/>
            <person name="Bierque E."/>
            <person name="Girault D."/>
            <person name="Soupe-Gilbert M.-E."/>
            <person name="Picardeau M."/>
            <person name="Goarant C."/>
        </authorList>
    </citation>
    <scope>NUCLEOTIDE SEQUENCE [LARGE SCALE GENOMIC DNA]</scope>
    <source>
        <strain evidence="2">ATI7-C-A5</strain>
    </source>
</reference>
<evidence type="ECO:0000313" key="3">
    <source>
        <dbReference type="Proteomes" id="UP000232122"/>
    </source>
</evidence>
<dbReference type="AlphaFoldDB" id="A0A2N0BI26"/>
<comment type="caution">
    <text evidence="2">The sequence shown here is derived from an EMBL/GenBank/DDBJ whole genome shotgun (WGS) entry which is preliminary data.</text>
</comment>
<gene>
    <name evidence="1" type="ORF">CH379_019540</name>
    <name evidence="2" type="ORF">CH379_12315</name>
</gene>
<evidence type="ECO:0000313" key="1">
    <source>
        <dbReference type="EMBL" id="MDV6237825.1"/>
    </source>
</evidence>
<proteinExistence type="predicted"/>
<dbReference type="EMBL" id="NPEF02000037">
    <property type="protein sequence ID" value="MDV6237825.1"/>
    <property type="molecule type" value="Genomic_DNA"/>
</dbReference>
<accession>A0A2N0B7P9</accession>
<protein>
    <submittedName>
        <fullName evidence="2">Uncharacterized protein</fullName>
    </submittedName>
</protein>
<reference evidence="1 3" key="2">
    <citation type="journal article" date="2018" name="Microb. Genom.">
        <title>Deciphering the unexplored Leptospira diversity from soils uncovers genomic evolution to virulence.</title>
        <authorList>
            <person name="Thibeaux R."/>
            <person name="Iraola G."/>
            <person name="Ferres I."/>
            <person name="Bierque E."/>
            <person name="Girault D."/>
            <person name="Soupe-Gilbert M.E."/>
            <person name="Picardeau M."/>
            <person name="Goarant C."/>
        </authorList>
    </citation>
    <scope>NUCLEOTIDE SEQUENCE [LARGE SCALE GENOMIC DNA]</scope>
    <source>
        <strain evidence="1 3">ATI7-C-A5</strain>
    </source>
</reference>